<dbReference type="AlphaFoldDB" id="A0A8K0V5G3"/>
<comment type="caution">
    <text evidence="1">The sequence shown here is derived from an EMBL/GenBank/DDBJ whole genome shotgun (WGS) entry which is preliminary data.</text>
</comment>
<sequence length="398" mass="43744">MSFTASSRAIVLGITPGLDFAAGAVLASLRAQEPDFAGHVVILHDGLTQAQQAALAQMAPKVQFRVFDEATLLARLKMEKIPQLDGLLHRFSPLFLAKLMLPDLLEDFAQVLWLDADMLIRRPITAVWDFDCLTWRPLPNGAMERRARILAEFGDLPRAADVPLLNGGLVGVARGFLDHAGSDDLFALARRVLMRCKTDQVDELPYYLLAATRAMPVKPLPLAFNHPVAMAGTAGAAILHAIGRHKFWNATPLIAACPDWQAHQAAYVAAGGRAYDGPLLLEEEYPLRLDKALRRADLRAFWEEIYAQLRPKLPPGILPDLATGQSYLRLFLQGRPDSQHLRLLRLFNPERMGLQAHLSNTAEKARAEAAVPGVTGGALTLQRDRVPVVLRRLLAAIG</sequence>
<reference evidence="1" key="1">
    <citation type="submission" date="2021-01" db="EMBL/GenBank/DDBJ databases">
        <title>Tabrizicola alba sp. nov. a motile alkaliphilic bacterium isolated from a soda lake.</title>
        <authorList>
            <person name="Szuroczki S."/>
            <person name="Abbaszade G."/>
            <person name="Schumann P."/>
            <person name="Toth E."/>
        </authorList>
    </citation>
    <scope>NUCLEOTIDE SEQUENCE</scope>
    <source>
        <strain evidence="1">DMG-N-6</strain>
    </source>
</reference>
<proteinExistence type="predicted"/>
<organism evidence="1 2">
    <name type="scientific">Szabonella alba</name>
    <dbReference type="NCBI Taxonomy" id="2804194"/>
    <lineage>
        <taxon>Bacteria</taxon>
        <taxon>Pseudomonadati</taxon>
        <taxon>Pseudomonadota</taxon>
        <taxon>Alphaproteobacteria</taxon>
        <taxon>Rhodobacterales</taxon>
        <taxon>Paracoccaceae</taxon>
        <taxon>Szabonella</taxon>
    </lineage>
</organism>
<evidence type="ECO:0000313" key="2">
    <source>
        <dbReference type="Proteomes" id="UP000648908"/>
    </source>
</evidence>
<dbReference type="Proteomes" id="UP000648908">
    <property type="component" value="Unassembled WGS sequence"/>
</dbReference>
<dbReference type="Pfam" id="PF01501">
    <property type="entry name" value="Glyco_transf_8"/>
    <property type="match status" value="1"/>
</dbReference>
<evidence type="ECO:0008006" key="3">
    <source>
        <dbReference type="Google" id="ProtNLM"/>
    </source>
</evidence>
<dbReference type="EMBL" id="JAESVN010000001">
    <property type="protein sequence ID" value="MBL4915743.1"/>
    <property type="molecule type" value="Genomic_DNA"/>
</dbReference>
<dbReference type="Gene3D" id="3.90.550.10">
    <property type="entry name" value="Spore Coat Polysaccharide Biosynthesis Protein SpsA, Chain A"/>
    <property type="match status" value="1"/>
</dbReference>
<dbReference type="InterPro" id="IPR029044">
    <property type="entry name" value="Nucleotide-diphossugar_trans"/>
</dbReference>
<name>A0A8K0V5G3_9RHOB</name>
<dbReference type="SUPFAM" id="SSF53448">
    <property type="entry name" value="Nucleotide-diphospho-sugar transferases"/>
    <property type="match status" value="1"/>
</dbReference>
<keyword evidence="2" id="KW-1185">Reference proteome</keyword>
<accession>A0A8K0V5G3</accession>
<dbReference type="InterPro" id="IPR002495">
    <property type="entry name" value="Glyco_trans_8"/>
</dbReference>
<protein>
    <recommendedName>
        <fullName evidence="3">Lipopolysaccharide biosynthesis protein, LPS:glycosyltransferase</fullName>
    </recommendedName>
</protein>
<gene>
    <name evidence="1" type="ORF">JL811_00795</name>
</gene>
<dbReference type="RefSeq" id="WP_202686319.1">
    <property type="nucleotide sequence ID" value="NZ_JAESVN010000001.1"/>
</dbReference>
<dbReference type="GO" id="GO:0016757">
    <property type="term" value="F:glycosyltransferase activity"/>
    <property type="evidence" value="ECO:0007669"/>
    <property type="project" value="InterPro"/>
</dbReference>
<evidence type="ECO:0000313" key="1">
    <source>
        <dbReference type="EMBL" id="MBL4915743.1"/>
    </source>
</evidence>